<evidence type="ECO:0000313" key="4">
    <source>
        <dbReference type="EMBL" id="KAL2061407.1"/>
    </source>
</evidence>
<dbReference type="InterPro" id="IPR010987">
    <property type="entry name" value="Glutathione-S-Trfase_C-like"/>
</dbReference>
<accession>A0ABR4BUW8</accession>
<evidence type="ECO:0000313" key="5">
    <source>
        <dbReference type="Proteomes" id="UP001595075"/>
    </source>
</evidence>
<dbReference type="InterPro" id="IPR036249">
    <property type="entry name" value="Thioredoxin-like_sf"/>
</dbReference>
<dbReference type="EMBL" id="JAZHXI010000019">
    <property type="protein sequence ID" value="KAL2061407.1"/>
    <property type="molecule type" value="Genomic_DNA"/>
</dbReference>
<evidence type="ECO:0008006" key="6">
    <source>
        <dbReference type="Google" id="ProtNLM"/>
    </source>
</evidence>
<dbReference type="SUPFAM" id="SSF47616">
    <property type="entry name" value="GST C-terminal domain-like"/>
    <property type="match status" value="1"/>
</dbReference>
<dbReference type="SUPFAM" id="SSF52833">
    <property type="entry name" value="Thioredoxin-like"/>
    <property type="match status" value="1"/>
</dbReference>
<dbReference type="InterPro" id="IPR004045">
    <property type="entry name" value="Glutathione_S-Trfase_N"/>
</dbReference>
<dbReference type="InterPro" id="IPR004046">
    <property type="entry name" value="GST_C"/>
</dbReference>
<dbReference type="PROSITE" id="PS50405">
    <property type="entry name" value="GST_CTER"/>
    <property type="match status" value="1"/>
</dbReference>
<feature type="domain" description="GST N-terminal" evidence="2">
    <location>
        <begin position="17"/>
        <end position="106"/>
    </location>
</feature>
<comment type="similarity">
    <text evidence="1">Belongs to the GST superfamily.</text>
</comment>
<dbReference type="PANTHER" id="PTHR44051">
    <property type="entry name" value="GLUTATHIONE S-TRANSFERASE-RELATED"/>
    <property type="match status" value="1"/>
</dbReference>
<dbReference type="PROSITE" id="PS50404">
    <property type="entry name" value="GST_NTER"/>
    <property type="match status" value="1"/>
</dbReference>
<keyword evidence="5" id="KW-1185">Reference proteome</keyword>
<dbReference type="CDD" id="cd03048">
    <property type="entry name" value="GST_N_Ure2p_like"/>
    <property type="match status" value="1"/>
</dbReference>
<dbReference type="InterPro" id="IPR036282">
    <property type="entry name" value="Glutathione-S-Trfase_C_sf"/>
</dbReference>
<sequence length="245" mass="28038">MALNFYHPDTPSDIKDAKGLHLITTSTPNGKKVQIMLEELREAYGTEFTHTLISLPTNDQKKDWFLKLNPNGRIPVLVNNTKSPPFSVMETSAIMLYLLKEFDSKDTFGFKDELERSQCLQWLLFWHGSGQPIEGQLNWFGKLAPEKDEFAINRFKQETLRIFGVLEIHLSGKFTEGPRQYLAGSGQGKYSVADMGAWPWVSGYDFSGQISEDEMEDFPHLPKWVERIAERPAVNKGTAKSYQNW</sequence>
<dbReference type="SFLD" id="SFLDG00358">
    <property type="entry name" value="Main_(cytGST)"/>
    <property type="match status" value="1"/>
</dbReference>
<reference evidence="4 5" key="1">
    <citation type="journal article" date="2024" name="Commun. Biol.">
        <title>Comparative genomic analysis of thermophilic fungi reveals convergent evolutionary adaptations and gene losses.</title>
        <authorList>
            <person name="Steindorff A.S."/>
            <person name="Aguilar-Pontes M.V."/>
            <person name="Robinson A.J."/>
            <person name="Andreopoulos B."/>
            <person name="LaButti K."/>
            <person name="Kuo A."/>
            <person name="Mondo S."/>
            <person name="Riley R."/>
            <person name="Otillar R."/>
            <person name="Haridas S."/>
            <person name="Lipzen A."/>
            <person name="Grimwood J."/>
            <person name="Schmutz J."/>
            <person name="Clum A."/>
            <person name="Reid I.D."/>
            <person name="Moisan M.C."/>
            <person name="Butler G."/>
            <person name="Nguyen T.T.M."/>
            <person name="Dewar K."/>
            <person name="Conant G."/>
            <person name="Drula E."/>
            <person name="Henrissat B."/>
            <person name="Hansel C."/>
            <person name="Singer S."/>
            <person name="Hutchinson M.I."/>
            <person name="de Vries R.P."/>
            <person name="Natvig D.O."/>
            <person name="Powell A.J."/>
            <person name="Tsang A."/>
            <person name="Grigoriev I.V."/>
        </authorList>
    </citation>
    <scope>NUCLEOTIDE SEQUENCE [LARGE SCALE GENOMIC DNA]</scope>
    <source>
        <strain evidence="4 5">CBS 494.80</strain>
    </source>
</reference>
<dbReference type="Pfam" id="PF00043">
    <property type="entry name" value="GST_C"/>
    <property type="match status" value="1"/>
</dbReference>
<organism evidence="4 5">
    <name type="scientific">Oculimacula yallundae</name>
    <dbReference type="NCBI Taxonomy" id="86028"/>
    <lineage>
        <taxon>Eukaryota</taxon>
        <taxon>Fungi</taxon>
        <taxon>Dikarya</taxon>
        <taxon>Ascomycota</taxon>
        <taxon>Pezizomycotina</taxon>
        <taxon>Leotiomycetes</taxon>
        <taxon>Helotiales</taxon>
        <taxon>Ploettnerulaceae</taxon>
        <taxon>Oculimacula</taxon>
    </lineage>
</organism>
<dbReference type="Proteomes" id="UP001595075">
    <property type="component" value="Unassembled WGS sequence"/>
</dbReference>
<dbReference type="PANTHER" id="PTHR44051:SF8">
    <property type="entry name" value="GLUTATHIONE S-TRANSFERASE GSTA"/>
    <property type="match status" value="1"/>
</dbReference>
<evidence type="ECO:0000259" key="3">
    <source>
        <dbReference type="PROSITE" id="PS50405"/>
    </source>
</evidence>
<dbReference type="Gene3D" id="1.20.1050.10">
    <property type="match status" value="1"/>
</dbReference>
<evidence type="ECO:0000259" key="2">
    <source>
        <dbReference type="PROSITE" id="PS50404"/>
    </source>
</evidence>
<comment type="caution">
    <text evidence="4">The sequence shown here is derived from an EMBL/GenBank/DDBJ whole genome shotgun (WGS) entry which is preliminary data.</text>
</comment>
<dbReference type="SFLD" id="SFLDS00019">
    <property type="entry name" value="Glutathione_Transferase_(cytos"/>
    <property type="match status" value="1"/>
</dbReference>
<name>A0ABR4BUW8_9HELO</name>
<dbReference type="Gene3D" id="3.40.30.10">
    <property type="entry name" value="Glutaredoxin"/>
    <property type="match status" value="1"/>
</dbReference>
<evidence type="ECO:0000256" key="1">
    <source>
        <dbReference type="ARBA" id="ARBA00007409"/>
    </source>
</evidence>
<dbReference type="InterPro" id="IPR040079">
    <property type="entry name" value="Glutathione_S-Trfase"/>
</dbReference>
<proteinExistence type="inferred from homology"/>
<feature type="domain" description="GST C-terminal" evidence="3">
    <location>
        <begin position="112"/>
        <end position="245"/>
    </location>
</feature>
<protein>
    <recommendedName>
        <fullName evidence="6">Glutathione S-transferase</fullName>
    </recommendedName>
</protein>
<dbReference type="Pfam" id="PF13409">
    <property type="entry name" value="GST_N_2"/>
    <property type="match status" value="1"/>
</dbReference>
<gene>
    <name evidence="4" type="ORF">VTL71DRAFT_7680</name>
</gene>